<feature type="transmembrane region" description="Helical" evidence="5">
    <location>
        <begin position="336"/>
        <end position="353"/>
    </location>
</feature>
<dbReference type="InterPro" id="IPR007016">
    <property type="entry name" value="O-antigen_ligase-rel_domated"/>
</dbReference>
<evidence type="ECO:0000256" key="5">
    <source>
        <dbReference type="SAM" id="Phobius"/>
    </source>
</evidence>
<gene>
    <name evidence="7" type="ORF">GCM10023094_01150</name>
</gene>
<proteinExistence type="predicted"/>
<feature type="transmembrane region" description="Helical" evidence="5">
    <location>
        <begin position="313"/>
        <end position="330"/>
    </location>
</feature>
<feature type="transmembrane region" description="Helical" evidence="5">
    <location>
        <begin position="39"/>
        <end position="57"/>
    </location>
</feature>
<protein>
    <submittedName>
        <fullName evidence="7">O-antigen ligase family protein</fullName>
    </submittedName>
</protein>
<accession>A0ABP8NSR9</accession>
<evidence type="ECO:0000256" key="3">
    <source>
        <dbReference type="ARBA" id="ARBA00022989"/>
    </source>
</evidence>
<dbReference type="PANTHER" id="PTHR37422:SF13">
    <property type="entry name" value="LIPOPOLYSACCHARIDE BIOSYNTHESIS PROTEIN PA4999-RELATED"/>
    <property type="match status" value="1"/>
</dbReference>
<evidence type="ECO:0000313" key="7">
    <source>
        <dbReference type="EMBL" id="GAA4471107.1"/>
    </source>
</evidence>
<dbReference type="InterPro" id="IPR051533">
    <property type="entry name" value="WaaL-like"/>
</dbReference>
<dbReference type="GO" id="GO:0016874">
    <property type="term" value="F:ligase activity"/>
    <property type="evidence" value="ECO:0007669"/>
    <property type="project" value="UniProtKB-KW"/>
</dbReference>
<name>A0ABP8NSR9_9NOCA</name>
<keyword evidence="7" id="KW-0436">Ligase</keyword>
<evidence type="ECO:0000256" key="1">
    <source>
        <dbReference type="ARBA" id="ARBA00004141"/>
    </source>
</evidence>
<evidence type="ECO:0000256" key="4">
    <source>
        <dbReference type="ARBA" id="ARBA00023136"/>
    </source>
</evidence>
<dbReference type="Pfam" id="PF04932">
    <property type="entry name" value="Wzy_C"/>
    <property type="match status" value="1"/>
</dbReference>
<feature type="transmembrane region" description="Helical" evidence="5">
    <location>
        <begin position="7"/>
        <end position="27"/>
    </location>
</feature>
<feature type="transmembrane region" description="Helical" evidence="5">
    <location>
        <begin position="150"/>
        <end position="167"/>
    </location>
</feature>
<dbReference type="Proteomes" id="UP001501183">
    <property type="component" value="Unassembled WGS sequence"/>
</dbReference>
<feature type="domain" description="O-antigen ligase-related" evidence="6">
    <location>
        <begin position="158"/>
        <end position="286"/>
    </location>
</feature>
<feature type="transmembrane region" description="Helical" evidence="5">
    <location>
        <begin position="64"/>
        <end position="86"/>
    </location>
</feature>
<keyword evidence="3 5" id="KW-1133">Transmembrane helix</keyword>
<dbReference type="PANTHER" id="PTHR37422">
    <property type="entry name" value="TEICHURONIC ACID BIOSYNTHESIS PROTEIN TUAE"/>
    <property type="match status" value="1"/>
</dbReference>
<sequence>MVNPGAVVIVVYFLLQLLIYGVGVLHLDGSVVEATKTRMAIGLFANAGVALYVLHTVQTVRQRSIVLGMLSIGLTFECVVGLLQSFTGIDLRFLFQPPGFVLNLEETGFTERNGAFRVVGTSHHAIEFAVLAAVAVPLTLHLARYATKPLYRQCAAVGCLIAVFAMPAGGSRAGVVALAAALLTYMFAFTLRQIANGILVGIGAGLVYVVAAPASAYALWLTVVKANEDGSVLSRLADYSTVARTFHDHPWFGLGLGGNPPTVYGFLDNEWLQSIVQGGIVGFAAMLVVVGGTVAGLTAGLRTARSSRERDQAYAIGAALVGIIASSFTFDLFTYQQATFVYFVLFGLMWSSWRRDAGRR</sequence>
<keyword evidence="4 5" id="KW-0472">Membrane</keyword>
<evidence type="ECO:0000256" key="2">
    <source>
        <dbReference type="ARBA" id="ARBA00022692"/>
    </source>
</evidence>
<keyword evidence="8" id="KW-1185">Reference proteome</keyword>
<feature type="transmembrane region" description="Helical" evidence="5">
    <location>
        <begin position="275"/>
        <end position="301"/>
    </location>
</feature>
<organism evidence="7 8">
    <name type="scientific">Rhodococcus olei</name>
    <dbReference type="NCBI Taxonomy" id="2161675"/>
    <lineage>
        <taxon>Bacteria</taxon>
        <taxon>Bacillati</taxon>
        <taxon>Actinomycetota</taxon>
        <taxon>Actinomycetes</taxon>
        <taxon>Mycobacteriales</taxon>
        <taxon>Nocardiaceae</taxon>
        <taxon>Rhodococcus</taxon>
    </lineage>
</organism>
<comment type="caution">
    <text evidence="7">The sequence shown here is derived from an EMBL/GenBank/DDBJ whole genome shotgun (WGS) entry which is preliminary data.</text>
</comment>
<evidence type="ECO:0000259" key="6">
    <source>
        <dbReference type="Pfam" id="PF04932"/>
    </source>
</evidence>
<keyword evidence="2 5" id="KW-0812">Transmembrane</keyword>
<evidence type="ECO:0000313" key="8">
    <source>
        <dbReference type="Proteomes" id="UP001501183"/>
    </source>
</evidence>
<feature type="transmembrane region" description="Helical" evidence="5">
    <location>
        <begin position="198"/>
        <end position="220"/>
    </location>
</feature>
<comment type="subcellular location">
    <subcellularLocation>
        <location evidence="1">Membrane</location>
        <topology evidence="1">Multi-pass membrane protein</topology>
    </subcellularLocation>
</comment>
<dbReference type="EMBL" id="BAABFB010000007">
    <property type="protein sequence ID" value="GAA4471107.1"/>
    <property type="molecule type" value="Genomic_DNA"/>
</dbReference>
<reference evidence="8" key="1">
    <citation type="journal article" date="2019" name="Int. J. Syst. Evol. Microbiol.">
        <title>The Global Catalogue of Microorganisms (GCM) 10K type strain sequencing project: providing services to taxonomists for standard genome sequencing and annotation.</title>
        <authorList>
            <consortium name="The Broad Institute Genomics Platform"/>
            <consortium name="The Broad Institute Genome Sequencing Center for Infectious Disease"/>
            <person name="Wu L."/>
            <person name="Ma J."/>
        </authorList>
    </citation>
    <scope>NUCLEOTIDE SEQUENCE [LARGE SCALE GENOMIC DNA]</scope>
    <source>
        <strain evidence="8">JCM 32206</strain>
    </source>
</reference>
<feature type="transmembrane region" description="Helical" evidence="5">
    <location>
        <begin position="125"/>
        <end position="143"/>
    </location>
</feature>
<feature type="transmembrane region" description="Helical" evidence="5">
    <location>
        <begin position="173"/>
        <end position="191"/>
    </location>
</feature>